<proteinExistence type="predicted"/>
<accession>A0AC61QN03</accession>
<evidence type="ECO:0000313" key="2">
    <source>
        <dbReference type="Proteomes" id="UP000308886"/>
    </source>
</evidence>
<dbReference type="Proteomes" id="UP000308886">
    <property type="component" value="Unassembled WGS sequence"/>
</dbReference>
<name>A0AC61QN03_9BACT</name>
<sequence>MKWSRYNVLFYSEKLGYALFNSSMLSLTTIDKNTYDLFCEIRDGVEDAESRLTAEDLDNLKNGKVFVEENEDNEYVSMLRFKRQRQAYSSKTLGMVICPTLACNFACPYCYEHNLPVTSMKDDIQNRLVDFINRYADSFEGFTINWHGGEPLVAFDTIKSLYSKFEKDVRLPITNSAMVTNGYLLNKEICEFFNQHRLDYMQITIDGNKETHNKTRRLKNAQSSFERIIENVDMAAELMPDCLIGIRTNIGRANREEYPALHKELSDRWAGKNVKIYHAYVQDNSLNTCYAKRCAVELSTKEKNDFDILLAKNGIKQKKSLYPRLDKTFYTCMDNNAYVVDPKGFLYKCWGDVGIEERSIGTLKDGITNFRIVSQFMIDSDKFSDSKCLECPFLPICDGGCNLYRVGKIEKGIPYNVCNFDEQGLVRFIELYCEDMK</sequence>
<evidence type="ECO:0000313" key="1">
    <source>
        <dbReference type="EMBL" id="TGX80768.1"/>
    </source>
</evidence>
<dbReference type="EMBL" id="SRZC01000022">
    <property type="protein sequence ID" value="TGX80768.1"/>
    <property type="molecule type" value="Genomic_DNA"/>
</dbReference>
<keyword evidence="2" id="KW-1185">Reference proteome</keyword>
<reference evidence="1" key="1">
    <citation type="submission" date="2019-04" db="EMBL/GenBank/DDBJ databases">
        <title>Microbes associate with the intestines of laboratory mice.</title>
        <authorList>
            <person name="Navarre W."/>
            <person name="Wong E."/>
            <person name="Huang K."/>
            <person name="Tropini C."/>
            <person name="Ng K."/>
            <person name="Yu B."/>
        </authorList>
    </citation>
    <scope>NUCLEOTIDE SEQUENCE</scope>
    <source>
        <strain evidence="1">NM73_A23</strain>
    </source>
</reference>
<organism evidence="1 2">
    <name type="scientific">Palleniella muris</name>
    <dbReference type="NCBI Taxonomy" id="3038145"/>
    <lineage>
        <taxon>Bacteria</taxon>
        <taxon>Pseudomonadati</taxon>
        <taxon>Bacteroidota</taxon>
        <taxon>Bacteroidia</taxon>
        <taxon>Bacteroidales</taxon>
        <taxon>Prevotellaceae</taxon>
        <taxon>Palleniella</taxon>
    </lineage>
</organism>
<comment type="caution">
    <text evidence="1">The sequence shown here is derived from an EMBL/GenBank/DDBJ whole genome shotgun (WGS) entry which is preliminary data.</text>
</comment>
<protein>
    <submittedName>
        <fullName evidence="1">SPASM domain-containing protein</fullName>
    </submittedName>
</protein>
<gene>
    <name evidence="1" type="ORF">E5358_12165</name>
</gene>